<keyword evidence="2" id="KW-1185">Reference proteome</keyword>
<organism evidence="1 2">
    <name type="scientific">Nostoc sphaeroides CCNUC1</name>
    <dbReference type="NCBI Taxonomy" id="2653204"/>
    <lineage>
        <taxon>Bacteria</taxon>
        <taxon>Bacillati</taxon>
        <taxon>Cyanobacteriota</taxon>
        <taxon>Cyanophyceae</taxon>
        <taxon>Nostocales</taxon>
        <taxon>Nostocaceae</taxon>
        <taxon>Nostoc</taxon>
    </lineage>
</organism>
<evidence type="ECO:0000313" key="2">
    <source>
        <dbReference type="Proteomes" id="UP000326678"/>
    </source>
</evidence>
<accession>A0A5P8W2G9</accession>
<dbReference type="EMBL" id="CP045226">
    <property type="protein sequence ID" value="QFS46852.1"/>
    <property type="molecule type" value="Genomic_DNA"/>
</dbReference>
<name>A0A5P8W2G9_9NOSO</name>
<dbReference type="AlphaFoldDB" id="A0A5P8W2G9"/>
<reference evidence="1 2" key="1">
    <citation type="submission" date="2019-10" db="EMBL/GenBank/DDBJ databases">
        <title>Genomic and transcriptomic insights into the perfect genentic adaptation of a filamentous nitrogen-fixing cyanobacterium to rice fields.</title>
        <authorList>
            <person name="Chen Z."/>
        </authorList>
    </citation>
    <scope>NUCLEOTIDE SEQUENCE [LARGE SCALE GENOMIC DNA]</scope>
    <source>
        <strain evidence="1">CCNUC1</strain>
    </source>
</reference>
<dbReference type="KEGG" id="nsh:GXM_04333"/>
<protein>
    <submittedName>
        <fullName evidence="1">Uncharacterized protein</fullName>
    </submittedName>
</protein>
<evidence type="ECO:0000313" key="1">
    <source>
        <dbReference type="EMBL" id="QFS46852.1"/>
    </source>
</evidence>
<dbReference type="Proteomes" id="UP000326678">
    <property type="component" value="Chromosome Gxm1"/>
</dbReference>
<sequence>MEATGHLFNWTLILHCKVKFGVGKSPKAGKPRARGKCQK</sequence>
<proteinExistence type="predicted"/>
<gene>
    <name evidence="1" type="ORF">GXM_04333</name>
</gene>